<accession>A0A1X7GN34</accession>
<reference evidence="1 2" key="1">
    <citation type="submission" date="2017-04" db="EMBL/GenBank/DDBJ databases">
        <authorList>
            <person name="Afonso C.L."/>
            <person name="Miller P.J."/>
            <person name="Scott M.A."/>
            <person name="Spackman E."/>
            <person name="Goraichik I."/>
            <person name="Dimitrov K.M."/>
            <person name="Suarez D.L."/>
            <person name="Swayne D.E."/>
        </authorList>
    </citation>
    <scope>NUCLEOTIDE SEQUENCE [LARGE SCALE GENOMIC DNA]</scope>
    <source>
        <strain evidence="1 2">A2P</strain>
    </source>
</reference>
<organism evidence="1 2">
    <name type="scientific">Azospirillum oryzae</name>
    <dbReference type="NCBI Taxonomy" id="286727"/>
    <lineage>
        <taxon>Bacteria</taxon>
        <taxon>Pseudomonadati</taxon>
        <taxon>Pseudomonadota</taxon>
        <taxon>Alphaproteobacteria</taxon>
        <taxon>Rhodospirillales</taxon>
        <taxon>Azospirillaceae</taxon>
        <taxon>Azospirillum</taxon>
    </lineage>
</organism>
<dbReference type="RefSeq" id="WP_085088939.1">
    <property type="nucleotide sequence ID" value="NZ_FXAK01000007.1"/>
</dbReference>
<dbReference type="OrthoDB" id="6871774at2"/>
<dbReference type="Proteomes" id="UP000192936">
    <property type="component" value="Unassembled WGS sequence"/>
</dbReference>
<gene>
    <name evidence="1" type="ORF">SAMN02982917_4109</name>
</gene>
<name>A0A1X7GN34_9PROT</name>
<evidence type="ECO:0000313" key="1">
    <source>
        <dbReference type="EMBL" id="SMF72218.1"/>
    </source>
</evidence>
<evidence type="ECO:0000313" key="2">
    <source>
        <dbReference type="Proteomes" id="UP000192936"/>
    </source>
</evidence>
<dbReference type="STRING" id="286727.SAMN02982917_4109"/>
<proteinExistence type="predicted"/>
<sequence>MADARIHASAQRVKAAIRQYGDQLTRYALPVALTRTAQDAKLAVQRALPETFDRPTPYTVNATFVRPATKAAPVAWVGFKDDWGKGTPAARYLLPNVEGGPRRDKRMERQLRAAGLLPAGMFAVPGEEASLDAYGNMRRSEVVRILSQTRAFGEQGYTANRSDSARSRKKRRRNGYFAALPGNAGGLPPGIYQRDGADARPVVIFVRAPSYRPRFRFHDIVERAVRANIGRRLEEAVRTVNARFAARR</sequence>
<dbReference type="AlphaFoldDB" id="A0A1X7GN34"/>
<dbReference type="EMBL" id="FXAK01000007">
    <property type="protein sequence ID" value="SMF72218.1"/>
    <property type="molecule type" value="Genomic_DNA"/>
</dbReference>
<protein>
    <submittedName>
        <fullName evidence="1">Uncharacterized protein</fullName>
    </submittedName>
</protein>